<accession>A0A0G1RMJ6</accession>
<evidence type="ECO:0000313" key="1">
    <source>
        <dbReference type="EMBL" id="KKU31178.1"/>
    </source>
</evidence>
<evidence type="ECO:0000313" key="2">
    <source>
        <dbReference type="Proteomes" id="UP000034732"/>
    </source>
</evidence>
<organism evidence="1 2">
    <name type="scientific">candidate division WWE3 bacterium GW2011_GWA1_46_21</name>
    <dbReference type="NCBI Taxonomy" id="1619107"/>
    <lineage>
        <taxon>Bacteria</taxon>
        <taxon>Katanobacteria</taxon>
    </lineage>
</organism>
<dbReference type="InterPro" id="IPR051910">
    <property type="entry name" value="ComF/GntX_DNA_util-trans"/>
</dbReference>
<dbReference type="PANTHER" id="PTHR47505:SF1">
    <property type="entry name" value="DNA UTILIZATION PROTEIN YHGH"/>
    <property type="match status" value="1"/>
</dbReference>
<protein>
    <recommendedName>
        <fullName evidence="3">Double zinc ribbon domain-containing protein</fullName>
    </recommendedName>
</protein>
<comment type="caution">
    <text evidence="1">The sequence shown here is derived from an EMBL/GenBank/DDBJ whole genome shotgun (WGS) entry which is preliminary data.</text>
</comment>
<sequence>MENLLNNIFPEICIVCNKPAYGSLCYLCTAKCVKLKNGFCVVCEGLAVDGVTHANCASANVPSKIFSCFEYAGVAAQCIKKSKYAQKEFAALKTLTAVGARWLKKVGWEYKGYVLVPVPVSAQRMRERGFNQSELISLVLAKELELKTNHKSRPAKKGEGNRRPTRA</sequence>
<dbReference type="AlphaFoldDB" id="A0A0G1RMJ6"/>
<proteinExistence type="predicted"/>
<dbReference type="Proteomes" id="UP000034732">
    <property type="component" value="Unassembled WGS sequence"/>
</dbReference>
<evidence type="ECO:0008006" key="3">
    <source>
        <dbReference type="Google" id="ProtNLM"/>
    </source>
</evidence>
<dbReference type="PANTHER" id="PTHR47505">
    <property type="entry name" value="DNA UTILIZATION PROTEIN YHGH"/>
    <property type="match status" value="1"/>
</dbReference>
<name>A0A0G1RMJ6_UNCKA</name>
<dbReference type="EMBL" id="LCMF01000007">
    <property type="protein sequence ID" value="KKU31178.1"/>
    <property type="molecule type" value="Genomic_DNA"/>
</dbReference>
<reference evidence="1 2" key="1">
    <citation type="journal article" date="2015" name="Nature">
        <title>rRNA introns, odd ribosomes, and small enigmatic genomes across a large radiation of phyla.</title>
        <authorList>
            <person name="Brown C.T."/>
            <person name="Hug L.A."/>
            <person name="Thomas B.C."/>
            <person name="Sharon I."/>
            <person name="Castelle C.J."/>
            <person name="Singh A."/>
            <person name="Wilkins M.J."/>
            <person name="Williams K.H."/>
            <person name="Banfield J.F."/>
        </authorList>
    </citation>
    <scope>NUCLEOTIDE SEQUENCE [LARGE SCALE GENOMIC DNA]</scope>
</reference>
<gene>
    <name evidence="1" type="ORF">UX44_C0007G0002</name>
</gene>